<dbReference type="Gene3D" id="3.30.420.240">
    <property type="match status" value="1"/>
</dbReference>
<comment type="caution">
    <text evidence="1">The sequence shown here is derived from an EMBL/GenBank/DDBJ whole genome shotgun (WGS) entry which is preliminary data.</text>
</comment>
<dbReference type="Gene3D" id="3.40.50.300">
    <property type="entry name" value="P-loop containing nucleotide triphosphate hydrolases"/>
    <property type="match status" value="1"/>
</dbReference>
<dbReference type="EMBL" id="LAZR01035106">
    <property type="protein sequence ID" value="KKL28413.1"/>
    <property type="molecule type" value="Genomic_DNA"/>
</dbReference>
<dbReference type="AlphaFoldDB" id="A0A0F9EX71"/>
<reference evidence="1" key="1">
    <citation type="journal article" date="2015" name="Nature">
        <title>Complex archaea that bridge the gap between prokaryotes and eukaryotes.</title>
        <authorList>
            <person name="Spang A."/>
            <person name="Saw J.H."/>
            <person name="Jorgensen S.L."/>
            <person name="Zaremba-Niedzwiedzka K."/>
            <person name="Martijn J."/>
            <person name="Lind A.E."/>
            <person name="van Eijk R."/>
            <person name="Schleper C."/>
            <person name="Guy L."/>
            <person name="Ettema T.J."/>
        </authorList>
    </citation>
    <scope>NUCLEOTIDE SEQUENCE</scope>
</reference>
<sequence>MIDSLSDLDAKLPEVLIKEAAGETLTADEEEVLAAEYAACAGSFLRFLGYCKIEEPTVPGDTSSGGVIKLELWPHLLDIIEALANNRLIIILKSRQIGASWLMAAYDLWFAKFHSSCNVFLYSKGEEEAWEKLDKCRRIEKHLPVFLSHTIKPDTNSVMKIVANGSVTRAFPATIDAGIGFTASILDMDELEKHPYANQNFTNAKPTIDAGGQYVGVFTVDKLKPVTLAKTIFSKAWYSSEESAFRALFFDYTVRPGRDEEWYARTMAETPPEELEGLTPELYMEQNYPRSVEEALAPSQTTAAFNLDSLKAMLENVSPPIKVEAELDLGVVNIYKDFNIGDYYIAASDTSHGVGQDFSVTCIMNVKTGAVVADILRSDLPPEELAWHSVKLLDRFRNPKWFPEDNEWGKVTIVKAEELGYTNFGYSKDIVTLSGKIQPPKKRTIGFHT</sequence>
<dbReference type="InterPro" id="IPR027417">
    <property type="entry name" value="P-loop_NTPase"/>
</dbReference>
<protein>
    <recommendedName>
        <fullName evidence="2">Terminase large subunit gp17-like C-terminal domain-containing protein</fullName>
    </recommendedName>
</protein>
<name>A0A0F9EX71_9ZZZZ</name>
<proteinExistence type="predicted"/>
<accession>A0A0F9EX71</accession>
<evidence type="ECO:0008006" key="2">
    <source>
        <dbReference type="Google" id="ProtNLM"/>
    </source>
</evidence>
<organism evidence="1">
    <name type="scientific">marine sediment metagenome</name>
    <dbReference type="NCBI Taxonomy" id="412755"/>
    <lineage>
        <taxon>unclassified sequences</taxon>
        <taxon>metagenomes</taxon>
        <taxon>ecological metagenomes</taxon>
    </lineage>
</organism>
<feature type="non-terminal residue" evidence="1">
    <location>
        <position position="449"/>
    </location>
</feature>
<gene>
    <name evidence="1" type="ORF">LCGC14_2375390</name>
</gene>
<evidence type="ECO:0000313" key="1">
    <source>
        <dbReference type="EMBL" id="KKL28413.1"/>
    </source>
</evidence>